<evidence type="ECO:0000313" key="1">
    <source>
        <dbReference type="EMBL" id="CAH1450846.1"/>
    </source>
</evidence>
<dbReference type="Proteomes" id="UP001157418">
    <property type="component" value="Unassembled WGS sequence"/>
</dbReference>
<comment type="caution">
    <text evidence="1">The sequence shown here is derived from an EMBL/GenBank/DDBJ whole genome shotgun (WGS) entry which is preliminary data.</text>
</comment>
<dbReference type="AlphaFoldDB" id="A0AAU9PMK3"/>
<evidence type="ECO:0000313" key="2">
    <source>
        <dbReference type="Proteomes" id="UP001157418"/>
    </source>
</evidence>
<name>A0AAU9PMK3_9ASTR</name>
<dbReference type="EMBL" id="CAKMRJ010005634">
    <property type="protein sequence ID" value="CAH1450846.1"/>
    <property type="molecule type" value="Genomic_DNA"/>
</dbReference>
<sequence length="94" mass="10832">MISSYFPAIPKQLFLGADIAYFLIWVREILMIAALSNSSILQSIYVYTLLSSPELSSFLAEYPILTNSNWKPERWVRHENSRLPFTLILSSFIS</sequence>
<accession>A0AAU9PMK3</accession>
<proteinExistence type="predicted"/>
<organism evidence="1 2">
    <name type="scientific">Lactuca virosa</name>
    <dbReference type="NCBI Taxonomy" id="75947"/>
    <lineage>
        <taxon>Eukaryota</taxon>
        <taxon>Viridiplantae</taxon>
        <taxon>Streptophyta</taxon>
        <taxon>Embryophyta</taxon>
        <taxon>Tracheophyta</taxon>
        <taxon>Spermatophyta</taxon>
        <taxon>Magnoliopsida</taxon>
        <taxon>eudicotyledons</taxon>
        <taxon>Gunneridae</taxon>
        <taxon>Pentapetalae</taxon>
        <taxon>asterids</taxon>
        <taxon>campanulids</taxon>
        <taxon>Asterales</taxon>
        <taxon>Asteraceae</taxon>
        <taxon>Cichorioideae</taxon>
        <taxon>Cichorieae</taxon>
        <taxon>Lactucinae</taxon>
        <taxon>Lactuca</taxon>
    </lineage>
</organism>
<keyword evidence="2" id="KW-1185">Reference proteome</keyword>
<gene>
    <name evidence="1" type="ORF">LVIROSA_LOCUS36244</name>
</gene>
<protein>
    <submittedName>
        <fullName evidence="1">Uncharacterized protein</fullName>
    </submittedName>
</protein>
<reference evidence="1 2" key="1">
    <citation type="submission" date="2022-01" db="EMBL/GenBank/DDBJ databases">
        <authorList>
            <person name="Xiong W."/>
            <person name="Schranz E."/>
        </authorList>
    </citation>
    <scope>NUCLEOTIDE SEQUENCE [LARGE SCALE GENOMIC DNA]</scope>
</reference>